<evidence type="ECO:0000256" key="2">
    <source>
        <dbReference type="SAM" id="SignalP"/>
    </source>
</evidence>
<protein>
    <submittedName>
        <fullName evidence="3">Uncharacterized protein</fullName>
    </submittedName>
</protein>
<dbReference type="Proteomes" id="UP000037460">
    <property type="component" value="Unassembled WGS sequence"/>
</dbReference>
<keyword evidence="4" id="KW-1185">Reference proteome</keyword>
<comment type="caution">
    <text evidence="3">The sequence shown here is derived from an EMBL/GenBank/DDBJ whole genome shotgun (WGS) entry which is preliminary data.</text>
</comment>
<feature type="chain" id="PRO_5005601977" evidence="2">
    <location>
        <begin position="19"/>
        <end position="702"/>
    </location>
</feature>
<evidence type="ECO:0000313" key="3">
    <source>
        <dbReference type="EMBL" id="KOO28393.1"/>
    </source>
</evidence>
<organism evidence="3 4">
    <name type="scientific">Chrysochromulina tobinii</name>
    <dbReference type="NCBI Taxonomy" id="1460289"/>
    <lineage>
        <taxon>Eukaryota</taxon>
        <taxon>Haptista</taxon>
        <taxon>Haptophyta</taxon>
        <taxon>Prymnesiophyceae</taxon>
        <taxon>Prymnesiales</taxon>
        <taxon>Chrysochromulinaceae</taxon>
        <taxon>Chrysochromulina</taxon>
    </lineage>
</organism>
<name>A0A0M0JQ65_9EUKA</name>
<dbReference type="Gene3D" id="2.115.10.20">
    <property type="entry name" value="Glycosyl hydrolase domain, family 43"/>
    <property type="match status" value="1"/>
</dbReference>
<sequence length="702" mass="77520">MSWRFRNLFLLLAASADGLMFKSDEVTKQWDTWAFVENGTYYAYYLITEESPGEGFGVATSPNGASNWTDHGYVWHGPAWEQNKYWQGTSSVWRAADFDKTGRYLINYSEYLPNNTQRITFAQSFNLLNWTRPEQFDFYFYINTTYYTDPGRWDTIYSVPQLQPGERDGYPRLGYWTASPIGGKGTFGFGITQDGYHWEALPSPTMLPQPIGAEIGAVEWIPYASGKAGGAWFAMLGYGWPRTMLTYSAPTAYGPWWRAPKNVNLLNGSCYFLRFFRGLKNELLVTHQSWTNLGTHNAYIAPYKGVEMDDEGTLRLTYWSGNEQLKDTELQPTPTLDPVVQKLPYLNKNLTMEERSKGVVLEAVVTIPTAHEPDWPGFVLELSGDLAPLAIVLTPGGEEVAIGDFLPQSPIPYSPSAVALPTTDWLFDDGASRMPSRDAALGGSDIRSGGPGQTSVAKLAHPLDSQGHYLASVHVCFQYVAGYGCGPQAPEKKGSTVTLTLLDAVNGSRVADVWTSDALNNYSYDVFTGESPPICGGADGLAVAHSRQLQLGLRFANNDCNLQLPMRTMNASVAWGAVQPQPYQPSAVPGVGVTERWTRDLTLGAPGERVPIRLLYRRDMVEFYVKDYVFMAIDIPPTTGRIGLTAANVTSALRWWPMALPGGNFVQVTPPPGPPSPSARTDRAMTSSGREEGERGGGYVKF</sequence>
<feature type="signal peptide" evidence="2">
    <location>
        <begin position="1"/>
        <end position="18"/>
    </location>
</feature>
<dbReference type="EMBL" id="JWZX01002573">
    <property type="protein sequence ID" value="KOO28393.1"/>
    <property type="molecule type" value="Genomic_DNA"/>
</dbReference>
<evidence type="ECO:0000256" key="1">
    <source>
        <dbReference type="SAM" id="MobiDB-lite"/>
    </source>
</evidence>
<gene>
    <name evidence="3" type="ORF">Ctob_004398</name>
</gene>
<dbReference type="AlphaFoldDB" id="A0A0M0JQ65"/>
<proteinExistence type="predicted"/>
<evidence type="ECO:0000313" key="4">
    <source>
        <dbReference type="Proteomes" id="UP000037460"/>
    </source>
</evidence>
<dbReference type="SUPFAM" id="SSF75005">
    <property type="entry name" value="Arabinanase/levansucrase/invertase"/>
    <property type="match status" value="1"/>
</dbReference>
<dbReference type="InterPro" id="IPR023296">
    <property type="entry name" value="Glyco_hydro_beta-prop_sf"/>
</dbReference>
<keyword evidence="2" id="KW-0732">Signal</keyword>
<reference evidence="4" key="1">
    <citation type="journal article" date="2015" name="PLoS Genet.">
        <title>Genome Sequence and Transcriptome Analyses of Chrysochromulina tobin: Metabolic Tools for Enhanced Algal Fitness in the Prominent Order Prymnesiales (Haptophyceae).</title>
        <authorList>
            <person name="Hovde B.T."/>
            <person name="Deodato C.R."/>
            <person name="Hunsperger H.M."/>
            <person name="Ryken S.A."/>
            <person name="Yost W."/>
            <person name="Jha R.K."/>
            <person name="Patterson J."/>
            <person name="Monnat R.J. Jr."/>
            <person name="Barlow S.B."/>
            <person name="Starkenburg S.R."/>
            <person name="Cattolico R.A."/>
        </authorList>
    </citation>
    <scope>NUCLEOTIDE SEQUENCE</scope>
    <source>
        <strain evidence="4">CCMP291</strain>
    </source>
</reference>
<accession>A0A0M0JQ65</accession>
<feature type="region of interest" description="Disordered" evidence="1">
    <location>
        <begin position="669"/>
        <end position="702"/>
    </location>
</feature>